<gene>
    <name evidence="2" type="ORF">pdam_00010894</name>
</gene>
<dbReference type="AlphaFoldDB" id="A0A3M6TM02"/>
<feature type="compositionally biased region" description="Low complexity" evidence="1">
    <location>
        <begin position="60"/>
        <end position="73"/>
    </location>
</feature>
<sequence length="289" mass="33326">MTARVTSERYHNAKWSFYEEITPQEWNSLEKEASKIKGEVTEKIVLVKTNASPSIPEEVATSSAQETPSSSQSLTDGGACDFNEDLDTTENKSTKTPLNTKYVPSYTEPWFVTEMWKNPGKTRTKMKSFKEIFRKKKYSRFLDEQIDEDSSDDELSQVKSKVKLRTKILTRRSQRRSREREPPEVSLSRSLSPSSMFNDYQGHIETSISFAAHVRRQGPGFSASCTQTLRTSDFMSISDLFESEVQSNVTVNPLFEDDDSEDEEYVKRARPRRYRLYTIDEESESFDSN</sequence>
<dbReference type="EMBL" id="RCHS01003365">
    <property type="protein sequence ID" value="RMX42443.1"/>
    <property type="molecule type" value="Genomic_DNA"/>
</dbReference>
<dbReference type="OrthoDB" id="5983774at2759"/>
<keyword evidence="3" id="KW-1185">Reference proteome</keyword>
<name>A0A3M6TM02_POCDA</name>
<proteinExistence type="predicted"/>
<reference evidence="2 3" key="1">
    <citation type="journal article" date="2018" name="Sci. Rep.">
        <title>Comparative analysis of the Pocillopora damicornis genome highlights role of immune system in coral evolution.</title>
        <authorList>
            <person name="Cunning R."/>
            <person name="Bay R.A."/>
            <person name="Gillette P."/>
            <person name="Baker A.C."/>
            <person name="Traylor-Knowles N."/>
        </authorList>
    </citation>
    <scope>NUCLEOTIDE SEQUENCE [LARGE SCALE GENOMIC DNA]</scope>
    <source>
        <strain evidence="2">RSMAS</strain>
        <tissue evidence="2">Whole animal</tissue>
    </source>
</reference>
<evidence type="ECO:0000313" key="3">
    <source>
        <dbReference type="Proteomes" id="UP000275408"/>
    </source>
</evidence>
<feature type="region of interest" description="Disordered" evidence="1">
    <location>
        <begin position="169"/>
        <end position="192"/>
    </location>
</feature>
<evidence type="ECO:0000313" key="2">
    <source>
        <dbReference type="EMBL" id="RMX42443.1"/>
    </source>
</evidence>
<organism evidence="2 3">
    <name type="scientific">Pocillopora damicornis</name>
    <name type="common">Cauliflower coral</name>
    <name type="synonym">Millepora damicornis</name>
    <dbReference type="NCBI Taxonomy" id="46731"/>
    <lineage>
        <taxon>Eukaryota</taxon>
        <taxon>Metazoa</taxon>
        <taxon>Cnidaria</taxon>
        <taxon>Anthozoa</taxon>
        <taxon>Hexacorallia</taxon>
        <taxon>Scleractinia</taxon>
        <taxon>Astrocoeniina</taxon>
        <taxon>Pocilloporidae</taxon>
        <taxon>Pocillopora</taxon>
    </lineage>
</organism>
<comment type="caution">
    <text evidence="2">The sequence shown here is derived from an EMBL/GenBank/DDBJ whole genome shotgun (WGS) entry which is preliminary data.</text>
</comment>
<feature type="region of interest" description="Disordered" evidence="1">
    <location>
        <begin position="49"/>
        <end position="96"/>
    </location>
</feature>
<protein>
    <submittedName>
        <fullName evidence="2">Uncharacterized protein</fullName>
    </submittedName>
</protein>
<evidence type="ECO:0000256" key="1">
    <source>
        <dbReference type="SAM" id="MobiDB-lite"/>
    </source>
</evidence>
<accession>A0A3M6TM02</accession>
<dbReference type="Proteomes" id="UP000275408">
    <property type="component" value="Unassembled WGS sequence"/>
</dbReference>